<evidence type="ECO:0000256" key="5">
    <source>
        <dbReference type="ARBA" id="ARBA00023222"/>
    </source>
</evidence>
<dbReference type="Pfam" id="PF00800">
    <property type="entry name" value="PDT"/>
    <property type="match status" value="2"/>
</dbReference>
<evidence type="ECO:0000259" key="9">
    <source>
        <dbReference type="PROSITE" id="PS51171"/>
    </source>
</evidence>
<feature type="domain" description="ACT" evidence="10">
    <location>
        <begin position="281"/>
        <end position="358"/>
    </location>
</feature>
<accession>A0A9Q9ASL4</accession>
<comment type="pathway">
    <text evidence="1">Amino-acid biosynthesis; L-phenylalanine biosynthesis; phenylpyruvate from prephenate: step 1/1.</text>
</comment>
<dbReference type="Gene3D" id="3.30.70.260">
    <property type="match status" value="1"/>
</dbReference>
<feature type="region of interest" description="Disordered" evidence="8">
    <location>
        <begin position="104"/>
        <end position="154"/>
    </location>
</feature>
<dbReference type="PROSITE" id="PS51171">
    <property type="entry name" value="PREPHENATE_DEHYDR_3"/>
    <property type="match status" value="1"/>
</dbReference>
<keyword evidence="5" id="KW-0584">Phenylalanine biosynthesis</keyword>
<evidence type="ECO:0000256" key="8">
    <source>
        <dbReference type="SAM" id="MobiDB-lite"/>
    </source>
</evidence>
<dbReference type="SUPFAM" id="SSF53850">
    <property type="entry name" value="Periplasmic binding protein-like II"/>
    <property type="match status" value="2"/>
</dbReference>
<dbReference type="SUPFAM" id="SSF55021">
    <property type="entry name" value="ACT-like"/>
    <property type="match status" value="1"/>
</dbReference>
<dbReference type="CDD" id="cd13532">
    <property type="entry name" value="PBP2_PDT_like"/>
    <property type="match status" value="1"/>
</dbReference>
<dbReference type="Proteomes" id="UP001056384">
    <property type="component" value="Chromosome 3"/>
</dbReference>
<evidence type="ECO:0000259" key="10">
    <source>
        <dbReference type="PROSITE" id="PS51671"/>
    </source>
</evidence>
<dbReference type="OrthoDB" id="983542at2759"/>
<evidence type="ECO:0000256" key="3">
    <source>
        <dbReference type="ARBA" id="ARBA00022605"/>
    </source>
</evidence>
<keyword evidence="6" id="KW-0456">Lyase</keyword>
<evidence type="ECO:0000313" key="11">
    <source>
        <dbReference type="EMBL" id="USW51216.1"/>
    </source>
</evidence>
<dbReference type="EMBL" id="CP099420">
    <property type="protein sequence ID" value="USW51216.1"/>
    <property type="molecule type" value="Genomic_DNA"/>
</dbReference>
<evidence type="ECO:0000256" key="6">
    <source>
        <dbReference type="ARBA" id="ARBA00023239"/>
    </source>
</evidence>
<dbReference type="CDD" id="cd04905">
    <property type="entry name" value="ACT_CM-PDT"/>
    <property type="match status" value="1"/>
</dbReference>
<reference evidence="11" key="1">
    <citation type="submission" date="2022-06" db="EMBL/GenBank/DDBJ databases">
        <title>Complete genome sequences of two strains of the flax pathogen Septoria linicola.</title>
        <authorList>
            <person name="Lapalu N."/>
            <person name="Simon A."/>
            <person name="Demenou B."/>
            <person name="Paumier D."/>
            <person name="Guillot M.-P."/>
            <person name="Gout L."/>
            <person name="Valade R."/>
        </authorList>
    </citation>
    <scope>NUCLEOTIDE SEQUENCE</scope>
    <source>
        <strain evidence="11">SE15195</strain>
    </source>
</reference>
<evidence type="ECO:0000256" key="2">
    <source>
        <dbReference type="ARBA" id="ARBA00013147"/>
    </source>
</evidence>
<dbReference type="GO" id="GO:0005737">
    <property type="term" value="C:cytoplasm"/>
    <property type="evidence" value="ECO:0007669"/>
    <property type="project" value="TreeGrafter"/>
</dbReference>
<dbReference type="EC" id="4.2.1.51" evidence="2"/>
<dbReference type="GO" id="GO:0004664">
    <property type="term" value="F:prephenate dehydratase activity"/>
    <property type="evidence" value="ECO:0007669"/>
    <property type="project" value="UniProtKB-EC"/>
</dbReference>
<dbReference type="PANTHER" id="PTHR21022">
    <property type="entry name" value="PREPHENATE DEHYDRATASE P PROTEIN"/>
    <property type="match status" value="1"/>
</dbReference>
<evidence type="ECO:0000256" key="7">
    <source>
        <dbReference type="ARBA" id="ARBA00047848"/>
    </source>
</evidence>
<dbReference type="PIRSF" id="PIRSF001500">
    <property type="entry name" value="Chor_mut_pdt_Ppr"/>
    <property type="match status" value="1"/>
</dbReference>
<keyword evidence="4" id="KW-0057">Aromatic amino acid biosynthesis</keyword>
<gene>
    <name evidence="11" type="ORF">Slin15195_G045350</name>
</gene>
<evidence type="ECO:0000313" key="12">
    <source>
        <dbReference type="Proteomes" id="UP001056384"/>
    </source>
</evidence>
<protein>
    <recommendedName>
        <fullName evidence="2">prephenate dehydratase</fullName>
        <ecNumber evidence="2">4.2.1.51</ecNumber>
    </recommendedName>
</protein>
<keyword evidence="12" id="KW-1185">Reference proteome</keyword>
<dbReference type="AlphaFoldDB" id="A0A9Q9ASL4"/>
<dbReference type="Gene3D" id="3.40.190.10">
    <property type="entry name" value="Periplasmic binding protein-like II"/>
    <property type="match status" value="2"/>
</dbReference>
<dbReference type="PROSITE" id="PS51671">
    <property type="entry name" value="ACT"/>
    <property type="match status" value="1"/>
</dbReference>
<keyword evidence="3" id="KW-0028">Amino-acid biosynthesis</keyword>
<evidence type="ECO:0000256" key="4">
    <source>
        <dbReference type="ARBA" id="ARBA00023141"/>
    </source>
</evidence>
<comment type="catalytic activity">
    <reaction evidence="7">
        <text>prephenate + H(+) = 3-phenylpyruvate + CO2 + H2O</text>
        <dbReference type="Rhea" id="RHEA:21648"/>
        <dbReference type="ChEBI" id="CHEBI:15377"/>
        <dbReference type="ChEBI" id="CHEBI:15378"/>
        <dbReference type="ChEBI" id="CHEBI:16526"/>
        <dbReference type="ChEBI" id="CHEBI:18005"/>
        <dbReference type="ChEBI" id="CHEBI:29934"/>
        <dbReference type="EC" id="4.2.1.51"/>
    </reaction>
</comment>
<sequence>MPETPSPVVAFLGPEATYTHQAALSAFPADKYELRSQTTIQDCFELVQKEKVRYGVVPFENSSNGSVIFTLDLFVDAQNLNPDILVDGEVYLPIHHCLLSRAAPDEEHDDDNDDEESSKLSKPWRKLEGALSPESGACTPTQAVPVPQKPRVKPNKDISHVRKLYSHPQAWGQCKLFLNTYLKGVEQQDVSSTSKAAELVAQDESGTSAAISSKIAGEMNNLEMLAEGIEDKEGNTTRFLIIRNTQDVPLSTVGLPAAAVPPPSASDEIDEQSGQKYKTLVSFTVAHGEAGALADCLAVFKRYNLNLTSINSRPSTESAWHYVFFIEFQGRKLAVGGKVNKALEELGWIAKEWRWLGSWENKLI</sequence>
<feature type="domain" description="Prephenate dehydratase" evidence="9">
    <location>
        <begin position="8"/>
        <end position="244"/>
    </location>
</feature>
<dbReference type="FunFam" id="3.40.190.10:FF:000034">
    <property type="entry name" value="Chorismate mutase/prephenate dehydratase"/>
    <property type="match status" value="1"/>
</dbReference>
<dbReference type="InterPro" id="IPR001086">
    <property type="entry name" value="Preph_deHydtase"/>
</dbReference>
<dbReference type="GO" id="GO:0009094">
    <property type="term" value="P:L-phenylalanine biosynthetic process"/>
    <property type="evidence" value="ECO:0007669"/>
    <property type="project" value="UniProtKB-KW"/>
</dbReference>
<dbReference type="PANTHER" id="PTHR21022:SF19">
    <property type="entry name" value="PREPHENATE DEHYDRATASE-RELATED"/>
    <property type="match status" value="1"/>
</dbReference>
<feature type="compositionally biased region" description="Acidic residues" evidence="8">
    <location>
        <begin position="106"/>
        <end position="116"/>
    </location>
</feature>
<dbReference type="InterPro" id="IPR045865">
    <property type="entry name" value="ACT-like_dom_sf"/>
</dbReference>
<evidence type="ECO:0000256" key="1">
    <source>
        <dbReference type="ARBA" id="ARBA00004741"/>
    </source>
</evidence>
<organism evidence="11 12">
    <name type="scientific">Septoria linicola</name>
    <dbReference type="NCBI Taxonomy" id="215465"/>
    <lineage>
        <taxon>Eukaryota</taxon>
        <taxon>Fungi</taxon>
        <taxon>Dikarya</taxon>
        <taxon>Ascomycota</taxon>
        <taxon>Pezizomycotina</taxon>
        <taxon>Dothideomycetes</taxon>
        <taxon>Dothideomycetidae</taxon>
        <taxon>Mycosphaerellales</taxon>
        <taxon>Mycosphaerellaceae</taxon>
        <taxon>Septoria</taxon>
    </lineage>
</organism>
<dbReference type="InterPro" id="IPR008242">
    <property type="entry name" value="Chor_mutase/pphenate_deHydtase"/>
</dbReference>
<dbReference type="InterPro" id="IPR002912">
    <property type="entry name" value="ACT_dom"/>
</dbReference>
<proteinExistence type="predicted"/>
<name>A0A9Q9ASL4_9PEZI</name>